<dbReference type="EMBL" id="LAZR01043123">
    <property type="protein sequence ID" value="KKL07849.1"/>
    <property type="molecule type" value="Genomic_DNA"/>
</dbReference>
<evidence type="ECO:0000313" key="1">
    <source>
        <dbReference type="EMBL" id="KKL07849.1"/>
    </source>
</evidence>
<accession>A0A0F9AE49</accession>
<sequence>CGYALFAGTRDRNVVDITPCKACEKAVRDKAYEEGLEAGRNEE</sequence>
<name>A0A0F9AE49_9ZZZZ</name>
<feature type="non-terminal residue" evidence="1">
    <location>
        <position position="1"/>
    </location>
</feature>
<comment type="caution">
    <text evidence="1">The sequence shown here is derived from an EMBL/GenBank/DDBJ whole genome shotgun (WGS) entry which is preliminary data.</text>
</comment>
<dbReference type="AlphaFoldDB" id="A0A0F9AE49"/>
<organism evidence="1">
    <name type="scientific">marine sediment metagenome</name>
    <dbReference type="NCBI Taxonomy" id="412755"/>
    <lineage>
        <taxon>unclassified sequences</taxon>
        <taxon>metagenomes</taxon>
        <taxon>ecological metagenomes</taxon>
    </lineage>
</organism>
<proteinExistence type="predicted"/>
<gene>
    <name evidence="1" type="ORF">LCGC14_2581840</name>
</gene>
<reference evidence="1" key="1">
    <citation type="journal article" date="2015" name="Nature">
        <title>Complex archaea that bridge the gap between prokaryotes and eukaryotes.</title>
        <authorList>
            <person name="Spang A."/>
            <person name="Saw J.H."/>
            <person name="Jorgensen S.L."/>
            <person name="Zaremba-Niedzwiedzka K."/>
            <person name="Martijn J."/>
            <person name="Lind A.E."/>
            <person name="van Eijk R."/>
            <person name="Schleper C."/>
            <person name="Guy L."/>
            <person name="Ettema T.J."/>
        </authorList>
    </citation>
    <scope>NUCLEOTIDE SEQUENCE</scope>
</reference>
<protein>
    <submittedName>
        <fullName evidence="1">Uncharacterized protein</fullName>
    </submittedName>
</protein>